<dbReference type="PANTHER" id="PTHR12979">
    <property type="entry name" value="CCR4-NOT TRANSCRIPTION COMPLEX SUBUNIT 10"/>
    <property type="match status" value="1"/>
</dbReference>
<organism>
    <name type="scientific">Pediculus humanus subsp. corporis</name>
    <name type="common">Body louse</name>
    <dbReference type="NCBI Taxonomy" id="121224"/>
    <lineage>
        <taxon>Eukaryota</taxon>
        <taxon>Metazoa</taxon>
        <taxon>Ecdysozoa</taxon>
        <taxon>Arthropoda</taxon>
        <taxon>Hexapoda</taxon>
        <taxon>Insecta</taxon>
        <taxon>Pterygota</taxon>
        <taxon>Neoptera</taxon>
        <taxon>Paraneoptera</taxon>
        <taxon>Psocodea</taxon>
        <taxon>Troctomorpha</taxon>
        <taxon>Phthiraptera</taxon>
        <taxon>Anoplura</taxon>
        <taxon>Pediculidae</taxon>
        <taxon>Pediculus</taxon>
    </lineage>
</organism>
<keyword evidence="5" id="KW-1185">Reference proteome</keyword>
<dbReference type="InterPro" id="IPR039740">
    <property type="entry name" value="CNOT10"/>
</dbReference>
<dbReference type="HOGENOM" id="CLU_013100_2_0_1"/>
<reference evidence="3" key="1">
    <citation type="submission" date="2007-04" db="EMBL/GenBank/DDBJ databases">
        <title>Annotation of Pediculus humanus corporis strain USDA.</title>
        <authorList>
            <person name="Kirkness E."/>
            <person name="Hannick L."/>
            <person name="Hass B."/>
            <person name="Bruggner R."/>
            <person name="Lawson D."/>
            <person name="Bidwell S."/>
            <person name="Joardar V."/>
            <person name="Caler E."/>
            <person name="Walenz B."/>
            <person name="Inman J."/>
            <person name="Schobel S."/>
            <person name="Galinsky K."/>
            <person name="Amedeo P."/>
            <person name="Strausberg R."/>
        </authorList>
    </citation>
    <scope>NUCLEOTIDE SEQUENCE</scope>
    <source>
        <strain evidence="3">USDA</strain>
    </source>
</reference>
<evidence type="ECO:0000313" key="4">
    <source>
        <dbReference type="EnsemblMetazoa" id="PHUM159220-PA"/>
    </source>
</evidence>
<dbReference type="OMA" id="PECSRMY"/>
<dbReference type="GO" id="GO:0031047">
    <property type="term" value="P:regulatory ncRNA-mediated gene silencing"/>
    <property type="evidence" value="ECO:0007669"/>
    <property type="project" value="UniProtKB-UniRule"/>
</dbReference>
<keyword evidence="2" id="KW-0539">Nucleus</keyword>
<dbReference type="EMBL" id="DS235114">
    <property type="protein sequence ID" value="EEB12156.1"/>
    <property type="molecule type" value="Genomic_DNA"/>
</dbReference>
<dbReference type="KEGG" id="phu:Phum_PHUM159220"/>
<dbReference type="STRING" id="121224.E0VFK0"/>
<comment type="function">
    <text evidence="2">Component of the CCR4-NOT complex which is one of the major cellular mRNA deadenylases and is linked to various cellular processes including bulk mRNA degradation, miRNA-mediated repression, translational repression during translational initiation and general transcription regulation.</text>
</comment>
<comment type="similarity">
    <text evidence="1 2">Belongs to the CNOT10 family.</text>
</comment>
<dbReference type="GO" id="GO:0030014">
    <property type="term" value="C:CCR4-NOT complex"/>
    <property type="evidence" value="ECO:0007669"/>
    <property type="project" value="UniProtKB-UniRule"/>
</dbReference>
<evidence type="ECO:0000313" key="3">
    <source>
        <dbReference type="EMBL" id="EEB12156.1"/>
    </source>
</evidence>
<dbReference type="InParanoid" id="E0VFK0"/>
<reference evidence="4" key="3">
    <citation type="submission" date="2020-05" db="UniProtKB">
        <authorList>
            <consortium name="EnsemblMetazoa"/>
        </authorList>
    </citation>
    <scope>IDENTIFICATION</scope>
    <source>
        <strain evidence="4">USDA</strain>
    </source>
</reference>
<dbReference type="GO" id="GO:0017148">
    <property type="term" value="P:negative regulation of translation"/>
    <property type="evidence" value="ECO:0007669"/>
    <property type="project" value="TreeGrafter"/>
</dbReference>
<proteinExistence type="inferred from homology"/>
<gene>
    <name evidence="4" type="primary">8236546</name>
    <name evidence="3" type="ORF">Phum_PHUM159220</name>
</gene>
<name>E0VFK0_PEDHC</name>
<dbReference type="Gene3D" id="1.25.40.10">
    <property type="entry name" value="Tetratricopeptide repeat domain"/>
    <property type="match status" value="2"/>
</dbReference>
<dbReference type="eggNOG" id="KOG2471">
    <property type="taxonomic scope" value="Eukaryota"/>
</dbReference>
<dbReference type="VEuPathDB" id="VectorBase:PHUM159220"/>
<dbReference type="InterPro" id="IPR019734">
    <property type="entry name" value="TPR_rpt"/>
</dbReference>
<accession>E0VFK0</accession>
<dbReference type="EMBL" id="AAZO01001857">
    <property type="status" value="NOT_ANNOTATED_CDS"/>
    <property type="molecule type" value="Genomic_DNA"/>
</dbReference>
<sequence length="667" mass="75135">MASKEVVKSKSHGSSALVVSDQEQDLAQSALSDFTKGNYSACLTSLAKLEATWTHDSKVAHNKAVAEYYKSSLKKTDQFRKNLANLRSQPIWNGDDVVRLDDVEQCFLYYNHAVLLFHLKQYNLALKVIKEVFTFIEPMEESLAHKVCLLLVELLLCMRQVDTALDYISYITSQFASTKNIQVLEKEPAEKKPIVFDAATDAFRLKLLQCQTRCYLMNKCLKGSKKELKTIMTTGGNNVASVFLKANLEYLKKNYTKSIKVLNSILNHTLPNFKDTGESVNILYYNNMACIHHYLRKPNLACFYLQKAIKENEEAIKSFPKPEIPEELSNRPLYTLSSNKLTELMYNLGVALLYAGKPSQAFDCLTEAVQVYHMNPRLWLRMAECCIMAHKSNNEEDFNIHVKKNDLVQNVIGSGQHRKLVIANKLSKDIHYTNEYQSYAIPAPTLEFAFLCVRNALHLLPTNEKGEIHSGRTTPIQEPTAASLENAFYGAPSNPIGETEVKNLRCSVLAAAAYVTLCLGDHIIALDYAQELLQQKPLSGVHKMLGHLYAAEACIFIDKISEALEHLNPELITDLSVGLPVPVEDCVEESSKPLKEWYPNNLLTAKALMQYHLAVAFAIRGQYEKSGETLKHVWMLKGNCDIPIQVIMLALYIELQLGLSLNSIVLI</sequence>
<keyword evidence="2" id="KW-0804">Transcription</keyword>
<dbReference type="EnsemblMetazoa" id="PHUM159220-RA">
    <property type="protein sequence ID" value="PHUM159220-PA"/>
    <property type="gene ID" value="PHUM159220"/>
</dbReference>
<keyword evidence="2" id="KW-0943">RNA-mediated gene silencing</keyword>
<dbReference type="GO" id="GO:0006402">
    <property type="term" value="P:mRNA catabolic process"/>
    <property type="evidence" value="ECO:0007669"/>
    <property type="project" value="TreeGrafter"/>
</dbReference>
<dbReference type="GeneID" id="8236546"/>
<dbReference type="GO" id="GO:0005634">
    <property type="term" value="C:nucleus"/>
    <property type="evidence" value="ECO:0007669"/>
    <property type="project" value="UniProtKB-SubCell"/>
</dbReference>
<reference evidence="3" key="2">
    <citation type="submission" date="2007-04" db="EMBL/GenBank/DDBJ databases">
        <title>The genome of the human body louse.</title>
        <authorList>
            <consortium name="The Human Body Louse Genome Consortium"/>
            <person name="Kirkness E."/>
            <person name="Walenz B."/>
            <person name="Hass B."/>
            <person name="Bruggner R."/>
            <person name="Strausberg R."/>
        </authorList>
    </citation>
    <scope>NUCLEOTIDE SEQUENCE</scope>
    <source>
        <strain evidence="3">USDA</strain>
    </source>
</reference>
<dbReference type="SMART" id="SM00028">
    <property type="entry name" value="TPR"/>
    <property type="match status" value="3"/>
</dbReference>
<dbReference type="FunCoup" id="E0VFK0">
    <property type="interactions" value="756"/>
</dbReference>
<dbReference type="SUPFAM" id="SSF48452">
    <property type="entry name" value="TPR-like"/>
    <property type="match status" value="1"/>
</dbReference>
<dbReference type="AlphaFoldDB" id="E0VFK0"/>
<dbReference type="Proteomes" id="UP000009046">
    <property type="component" value="Unassembled WGS sequence"/>
</dbReference>
<dbReference type="RefSeq" id="XP_002424894.1">
    <property type="nucleotide sequence ID" value="XM_002424849.1"/>
</dbReference>
<keyword evidence="2" id="KW-0805">Transcription regulation</keyword>
<comment type="subcellular location">
    <subcellularLocation>
        <location evidence="2">Cytoplasm</location>
    </subcellularLocation>
    <subcellularLocation>
        <location evidence="2">Nucleus</location>
    </subcellularLocation>
</comment>
<keyword evidence="2" id="KW-0810">Translation regulation</keyword>
<evidence type="ECO:0000313" key="5">
    <source>
        <dbReference type="Proteomes" id="UP000009046"/>
    </source>
</evidence>
<dbReference type="PANTHER" id="PTHR12979:SF5">
    <property type="entry name" value="CCR4-NOT TRANSCRIPTION COMPLEX SUBUNIT 10"/>
    <property type="match status" value="1"/>
</dbReference>
<dbReference type="InterPro" id="IPR011990">
    <property type="entry name" value="TPR-like_helical_dom_sf"/>
</dbReference>
<evidence type="ECO:0000256" key="1">
    <source>
        <dbReference type="ARBA" id="ARBA00010080"/>
    </source>
</evidence>
<protein>
    <recommendedName>
        <fullName evidence="2">CCR4-NOT transcription complex subunit 10</fullName>
    </recommendedName>
</protein>
<dbReference type="GO" id="GO:0005737">
    <property type="term" value="C:cytoplasm"/>
    <property type="evidence" value="ECO:0007669"/>
    <property type="project" value="UniProtKB-SubCell"/>
</dbReference>
<evidence type="ECO:0000256" key="2">
    <source>
        <dbReference type="RuleBase" id="RU367083"/>
    </source>
</evidence>
<keyword evidence="2" id="KW-0963">Cytoplasm</keyword>
<dbReference type="OrthoDB" id="25157at2759"/>
<dbReference type="CTD" id="8236546"/>